<dbReference type="InterPro" id="IPR011032">
    <property type="entry name" value="GroES-like_sf"/>
</dbReference>
<dbReference type="Pfam" id="PF00107">
    <property type="entry name" value="ADH_zinc_N"/>
    <property type="match status" value="1"/>
</dbReference>
<dbReference type="PANTHER" id="PTHR43205:SF7">
    <property type="entry name" value="PROSTAGLANDIN REDUCTASE 1"/>
    <property type="match status" value="1"/>
</dbReference>
<dbReference type="InterPro" id="IPR041694">
    <property type="entry name" value="ADH_N_2"/>
</dbReference>
<dbReference type="InterPro" id="IPR036291">
    <property type="entry name" value="NAD(P)-bd_dom_sf"/>
</dbReference>
<organism evidence="3 4">
    <name type="scientific">Endozoicomonas gorgoniicola</name>
    <dbReference type="NCBI Taxonomy" id="1234144"/>
    <lineage>
        <taxon>Bacteria</taxon>
        <taxon>Pseudomonadati</taxon>
        <taxon>Pseudomonadota</taxon>
        <taxon>Gammaproteobacteria</taxon>
        <taxon>Oceanospirillales</taxon>
        <taxon>Endozoicomonadaceae</taxon>
        <taxon>Endozoicomonas</taxon>
    </lineage>
</organism>
<dbReference type="RefSeq" id="WP_262565997.1">
    <property type="nucleotide sequence ID" value="NZ_JAPFCC010000001.1"/>
</dbReference>
<dbReference type="EMBL" id="JAPFCC010000001">
    <property type="protein sequence ID" value="MCW7556305.1"/>
    <property type="molecule type" value="Genomic_DNA"/>
</dbReference>
<dbReference type="SMART" id="SM00829">
    <property type="entry name" value="PKS_ER"/>
    <property type="match status" value="1"/>
</dbReference>
<dbReference type="Gene3D" id="3.90.180.10">
    <property type="entry name" value="Medium-chain alcohol dehydrogenases, catalytic domain"/>
    <property type="match status" value="1"/>
</dbReference>
<evidence type="ECO:0000313" key="4">
    <source>
        <dbReference type="Proteomes" id="UP001209854"/>
    </source>
</evidence>
<comment type="caution">
    <text evidence="3">The sequence shown here is derived from an EMBL/GenBank/DDBJ whole genome shotgun (WGS) entry which is preliminary data.</text>
</comment>
<dbReference type="SUPFAM" id="SSF51735">
    <property type="entry name" value="NAD(P)-binding Rossmann-fold domains"/>
    <property type="match status" value="1"/>
</dbReference>
<name>A0ABT3N3U9_9GAMM</name>
<dbReference type="CDD" id="cd05288">
    <property type="entry name" value="PGDH"/>
    <property type="match status" value="1"/>
</dbReference>
<sequence length="336" mass="36541">MYIKSNQEIHLQRRPSGMPVAEDFKLVSTPVAEVKKGEVLVKNLWMSVDPYMRGRMIERKSYVAPFALGAVLEGGAVGEVVESDNPAFTVGQKVAHMSGWREYYISKGEDLQPLPESPVPEQAFLGVLGMPGMTAYTGLLKIGELKEGDNVFVSAASGAVGSIVCQIAKLKGCFVVGSVGSDVKAEYLTSELGVDAVINYKTSQDLSADLKAACPNGIDVYFENVGGAHLEAALNVMNDHGRIAICGMIDQYNAEAPVPGPTNLAQIIIKKLKVQGFIVFEHWDEYPAFVQQMSQWILEEKIHYRETVFEGIESAPEAFMGLFSGKNTGKMLVKLA</sequence>
<protein>
    <submittedName>
        <fullName evidence="3">NADP-dependent oxidoreductase</fullName>
    </submittedName>
</protein>
<dbReference type="Gene3D" id="3.40.50.720">
    <property type="entry name" value="NAD(P)-binding Rossmann-like Domain"/>
    <property type="match status" value="1"/>
</dbReference>
<dbReference type="SUPFAM" id="SSF50129">
    <property type="entry name" value="GroES-like"/>
    <property type="match status" value="2"/>
</dbReference>
<evidence type="ECO:0000313" key="3">
    <source>
        <dbReference type="EMBL" id="MCW7556305.1"/>
    </source>
</evidence>
<gene>
    <name evidence="3" type="ORF">NX722_27475</name>
</gene>
<reference evidence="3 4" key="1">
    <citation type="submission" date="2022-10" db="EMBL/GenBank/DDBJ databases">
        <title>High-quality genome sequences of two octocoral-associated bacteria, Endozoicomonas euniceicola EF212 and Endozoicomonas gorgoniicola PS125.</title>
        <authorList>
            <person name="Chiou Y.-J."/>
            <person name="Chen Y.-H."/>
        </authorList>
    </citation>
    <scope>NUCLEOTIDE SEQUENCE [LARGE SCALE GENOMIC DNA]</scope>
    <source>
        <strain evidence="3 4">PS125</strain>
    </source>
</reference>
<feature type="domain" description="Enoyl reductase (ER)" evidence="2">
    <location>
        <begin position="19"/>
        <end position="333"/>
    </location>
</feature>
<dbReference type="Pfam" id="PF16884">
    <property type="entry name" value="ADH_N_2"/>
    <property type="match status" value="1"/>
</dbReference>
<dbReference type="InterPro" id="IPR020843">
    <property type="entry name" value="ER"/>
</dbReference>
<dbReference type="Proteomes" id="UP001209854">
    <property type="component" value="Unassembled WGS sequence"/>
</dbReference>
<proteinExistence type="predicted"/>
<keyword evidence="4" id="KW-1185">Reference proteome</keyword>
<dbReference type="InterPro" id="IPR045010">
    <property type="entry name" value="MDR_fam"/>
</dbReference>
<keyword evidence="1" id="KW-0560">Oxidoreductase</keyword>
<dbReference type="InterPro" id="IPR013149">
    <property type="entry name" value="ADH-like_C"/>
</dbReference>
<accession>A0ABT3N3U9</accession>
<evidence type="ECO:0000256" key="1">
    <source>
        <dbReference type="ARBA" id="ARBA00023002"/>
    </source>
</evidence>
<evidence type="ECO:0000259" key="2">
    <source>
        <dbReference type="SMART" id="SM00829"/>
    </source>
</evidence>
<dbReference type="PANTHER" id="PTHR43205">
    <property type="entry name" value="PROSTAGLANDIN REDUCTASE"/>
    <property type="match status" value="1"/>
</dbReference>